<evidence type="ECO:0000313" key="2">
    <source>
        <dbReference type="EMBL" id="WTS09808.1"/>
    </source>
</evidence>
<proteinExistence type="predicted"/>
<dbReference type="AlphaFoldDB" id="A0AAU1TX79"/>
<dbReference type="EMBL" id="CP108195">
    <property type="protein sequence ID" value="WTS09808.1"/>
    <property type="molecule type" value="Genomic_DNA"/>
</dbReference>
<evidence type="ECO:0000256" key="1">
    <source>
        <dbReference type="SAM" id="MobiDB-lite"/>
    </source>
</evidence>
<protein>
    <submittedName>
        <fullName evidence="2">Uncharacterized protein</fullName>
    </submittedName>
</protein>
<name>A0AAU1TX79_9ACTN</name>
<accession>A0AAU1TX79</accession>
<organism evidence="2">
    <name type="scientific">Streptomyces sp. NBC_00119</name>
    <dbReference type="NCBI Taxonomy" id="2975659"/>
    <lineage>
        <taxon>Bacteria</taxon>
        <taxon>Bacillati</taxon>
        <taxon>Actinomycetota</taxon>
        <taxon>Actinomycetes</taxon>
        <taxon>Kitasatosporales</taxon>
        <taxon>Streptomycetaceae</taxon>
        <taxon>Streptomyces</taxon>
    </lineage>
</organism>
<feature type="region of interest" description="Disordered" evidence="1">
    <location>
        <begin position="36"/>
        <end position="62"/>
    </location>
</feature>
<gene>
    <name evidence="2" type="ORF">OHU69_00805</name>
</gene>
<sequence length="62" mass="7059">MPESGPRTCPVLGVAKARETAQLAAEVFLYRWEAHRARRRRPPDRNQPMSKPSATARELWTG</sequence>
<reference evidence="2" key="1">
    <citation type="submission" date="2022-10" db="EMBL/GenBank/DDBJ databases">
        <title>The complete genomes of actinobacterial strains from the NBC collection.</title>
        <authorList>
            <person name="Joergensen T.S."/>
            <person name="Alvarez Arevalo M."/>
            <person name="Sterndorff E.B."/>
            <person name="Faurdal D."/>
            <person name="Vuksanovic O."/>
            <person name="Mourched A.-S."/>
            <person name="Charusanti P."/>
            <person name="Shaw S."/>
            <person name="Blin K."/>
            <person name="Weber T."/>
        </authorList>
    </citation>
    <scope>NUCLEOTIDE SEQUENCE</scope>
    <source>
        <strain evidence="2">NBC_00119</strain>
    </source>
</reference>